<feature type="region of interest" description="Disordered" evidence="5">
    <location>
        <begin position="48"/>
        <end position="101"/>
    </location>
</feature>
<feature type="transmembrane region" description="Helical" evidence="6">
    <location>
        <begin position="1124"/>
        <end position="1141"/>
    </location>
</feature>
<feature type="chain" id="PRO_5006412600" description="Gram-positive cocci surface proteins LPxTG domain-containing protein" evidence="7">
    <location>
        <begin position="47"/>
        <end position="1148"/>
    </location>
</feature>
<evidence type="ECO:0000256" key="6">
    <source>
        <dbReference type="SAM" id="Phobius"/>
    </source>
</evidence>
<keyword evidence="10" id="KW-1185">Reference proteome</keyword>
<proteinExistence type="predicted"/>
<evidence type="ECO:0000256" key="1">
    <source>
        <dbReference type="ARBA" id="ARBA00022512"/>
    </source>
</evidence>
<keyword evidence="3 7" id="KW-0732">Signal</keyword>
<feature type="signal peptide" evidence="7">
    <location>
        <begin position="1"/>
        <end position="46"/>
    </location>
</feature>
<keyword evidence="1" id="KW-0134">Cell wall</keyword>
<dbReference type="NCBIfam" id="TIGR01167">
    <property type="entry name" value="LPXTG_anchor"/>
    <property type="match status" value="1"/>
</dbReference>
<dbReference type="RefSeq" id="WP_057892699.1">
    <property type="nucleotide sequence ID" value="NZ_AZFV01000024.1"/>
</dbReference>
<keyword evidence="6" id="KW-0812">Transmembrane</keyword>
<dbReference type="Proteomes" id="UP000051302">
    <property type="component" value="Unassembled WGS sequence"/>
</dbReference>
<evidence type="ECO:0000313" key="10">
    <source>
        <dbReference type="Proteomes" id="UP000051302"/>
    </source>
</evidence>
<evidence type="ECO:0000256" key="7">
    <source>
        <dbReference type="SAM" id="SignalP"/>
    </source>
</evidence>
<feature type="compositionally biased region" description="Polar residues" evidence="5">
    <location>
        <begin position="1032"/>
        <end position="1071"/>
    </location>
</feature>
<feature type="region of interest" description="Disordered" evidence="5">
    <location>
        <begin position="1094"/>
        <end position="1120"/>
    </location>
</feature>
<feature type="compositionally biased region" description="Low complexity" evidence="5">
    <location>
        <begin position="73"/>
        <end position="99"/>
    </location>
</feature>
<dbReference type="EMBL" id="AZFV01000024">
    <property type="protein sequence ID" value="KRM15278.1"/>
    <property type="molecule type" value="Genomic_DNA"/>
</dbReference>
<organism evidence="9 10">
    <name type="scientific">Companilactobacillus nantensis DSM 16982</name>
    <dbReference type="NCBI Taxonomy" id="1423774"/>
    <lineage>
        <taxon>Bacteria</taxon>
        <taxon>Bacillati</taxon>
        <taxon>Bacillota</taxon>
        <taxon>Bacilli</taxon>
        <taxon>Lactobacillales</taxon>
        <taxon>Lactobacillaceae</taxon>
        <taxon>Companilactobacillus</taxon>
    </lineage>
</organism>
<evidence type="ECO:0000256" key="5">
    <source>
        <dbReference type="SAM" id="MobiDB-lite"/>
    </source>
</evidence>
<keyword evidence="4" id="KW-0572">Peptidoglycan-anchor</keyword>
<evidence type="ECO:0000256" key="2">
    <source>
        <dbReference type="ARBA" id="ARBA00022525"/>
    </source>
</evidence>
<protein>
    <recommendedName>
        <fullName evidence="8">Gram-positive cocci surface proteins LPxTG domain-containing protein</fullName>
    </recommendedName>
</protein>
<dbReference type="PATRIC" id="fig|1423774.3.peg.1337"/>
<keyword evidence="2" id="KW-0964">Secreted</keyword>
<dbReference type="STRING" id="1423774.FD31_GL001286"/>
<dbReference type="Gene3D" id="2.60.40.10">
    <property type="entry name" value="Immunoglobulins"/>
    <property type="match status" value="2"/>
</dbReference>
<comment type="caution">
    <text evidence="9">The sequence shown here is derived from an EMBL/GenBank/DDBJ whole genome shotgun (WGS) entry which is preliminary data.</text>
</comment>
<accession>A0A0R1WBF8</accession>
<dbReference type="Pfam" id="PF00746">
    <property type="entry name" value="Gram_pos_anchor"/>
    <property type="match status" value="1"/>
</dbReference>
<name>A0A0R1WBF8_9LACO</name>
<feature type="region of interest" description="Disordered" evidence="5">
    <location>
        <begin position="124"/>
        <end position="157"/>
    </location>
</feature>
<sequence>MRKENKSVNYPKNNQKPFKTEKLWLAVPLATASIITGLAVTTPVNAATTNSTSDVQPTTAEQDITGDPKDNNTTAATPDTAVTEASGNTNSTTGNDSTTQPTAINKTVATNTQAVVNQPVNNALQTNNNTLDKGGSSKQDNSAAQSTTGVNTDSTNYQAPSIQAVAESTSATTPVTTTTPTTKSADEIPNLSNFYVDVHGDYVPYNSIASVNVLPYSSELWKNFVGQKLFSFYIVLPSSVDSTLAWMQTGATNYAKALNDQGYVSIKSLTVSQLTTTSTGRQVFYFQPDSDAKVNASDSQTGFSSQLKMSVLIHTTADTNVKTVTINAKDDNNVDTYGTKQLPTNDILFAGIGDTAVYPHGPLYEAMPSTTFGDNWPDANIVGIASNNGAKQLKFISVSVTDKYYVRSTTAGSTTLAGVLYKATDAMDPGTTYDPTTYEQAFSKTLNANKNSWWLPSFRYVGTIPDITKLSHDATTQTFPSSVTAEPRSLDLTSTTATGNTYAFLVAKIATKLDTKNSTIDAGTAWTPDDNITFTMPSAGESATISYEKISDMTPESTVKNADGSTTNTYTDSDGTMTVTSNVDANTPGTYSVKYSYTDNQGNKTDSPVNTVTVDSVIDDSVLTPAKFESSVAADGSTWTYDKGISEIKDKSGTTITPADALSDTTNPLTVTITDAAGNILKNSDGTNATSIDTSKPGTYTINYTYGKLTASTTLNVTAAPTVSSTGDTVILGPTMPTWNPITGITLTDTNDPSISAATALQNGDLTYKVTDSTNNAVAENTIDDNTPAGKYTVNYYYKGVALPNVSSVNVENSAAAIKTEPLTADSSWTPADNVTTLTDDNNTPINIPTAFKNGSLTATTPGTDGKPVNADTIDLSKAGTYTITYTYTDAVGNVHVSKSTLTIKPTTSGSGSSTGSGNESGTNAGTGTNNAGSFTNTGSGNNNGSGTAGSNVDGNSGTDDNADSNNNSSTDNNSDANSNTDNNGNSTTGNNTDPNNSTEGNGNSDANSNTNPNNSTDNHSNSNTGNNTTDPKSNLVTEPDNTANNNHTAGSESTTAEPENNSTTISKVNNDDNLIAGARTNSANISNINLVSNTTNENENSNPQTNTNNSGKLPQTSEQSTTWITQIGLFLLTIAGVFGFRRKKDND</sequence>
<keyword evidence="6" id="KW-1133">Transmembrane helix</keyword>
<evidence type="ECO:0000259" key="8">
    <source>
        <dbReference type="PROSITE" id="PS50847"/>
    </source>
</evidence>
<dbReference type="InterPro" id="IPR019931">
    <property type="entry name" value="LPXTG_anchor"/>
</dbReference>
<gene>
    <name evidence="9" type="ORF">FD31_GL001286</name>
</gene>
<dbReference type="InterPro" id="IPR013783">
    <property type="entry name" value="Ig-like_fold"/>
</dbReference>
<dbReference type="PROSITE" id="PS50847">
    <property type="entry name" value="GRAM_POS_ANCHORING"/>
    <property type="match status" value="1"/>
</dbReference>
<feature type="compositionally biased region" description="Low complexity" evidence="5">
    <location>
        <begin position="907"/>
        <end position="941"/>
    </location>
</feature>
<reference evidence="9 10" key="1">
    <citation type="journal article" date="2015" name="Genome Announc.">
        <title>Expanding the biotechnology potential of lactobacilli through comparative genomics of 213 strains and associated genera.</title>
        <authorList>
            <person name="Sun Z."/>
            <person name="Harris H.M."/>
            <person name="McCann A."/>
            <person name="Guo C."/>
            <person name="Argimon S."/>
            <person name="Zhang W."/>
            <person name="Yang X."/>
            <person name="Jeffery I.B."/>
            <person name="Cooney J.C."/>
            <person name="Kagawa T.F."/>
            <person name="Liu W."/>
            <person name="Song Y."/>
            <person name="Salvetti E."/>
            <person name="Wrobel A."/>
            <person name="Rasinkangas P."/>
            <person name="Parkhill J."/>
            <person name="Rea M.C."/>
            <person name="O'Sullivan O."/>
            <person name="Ritari J."/>
            <person name="Douillard F.P."/>
            <person name="Paul Ross R."/>
            <person name="Yang R."/>
            <person name="Briner A.E."/>
            <person name="Felis G.E."/>
            <person name="de Vos W.M."/>
            <person name="Barrangou R."/>
            <person name="Klaenhammer T.R."/>
            <person name="Caufield P.W."/>
            <person name="Cui Y."/>
            <person name="Zhang H."/>
            <person name="O'Toole P.W."/>
        </authorList>
    </citation>
    <scope>NUCLEOTIDE SEQUENCE [LARGE SCALE GENOMIC DNA]</scope>
    <source>
        <strain evidence="9 10">DSM 16982</strain>
    </source>
</reference>
<feature type="compositionally biased region" description="Low complexity" evidence="5">
    <location>
        <begin position="949"/>
        <end position="1031"/>
    </location>
</feature>
<evidence type="ECO:0000256" key="4">
    <source>
        <dbReference type="ARBA" id="ARBA00023088"/>
    </source>
</evidence>
<feature type="domain" description="Gram-positive cocci surface proteins LPxTG" evidence="8">
    <location>
        <begin position="1114"/>
        <end position="1148"/>
    </location>
</feature>
<dbReference type="InterPro" id="IPR022038">
    <property type="entry name" value="Ig-like_bact"/>
</dbReference>
<evidence type="ECO:0000256" key="3">
    <source>
        <dbReference type="ARBA" id="ARBA00022729"/>
    </source>
</evidence>
<dbReference type="Pfam" id="PF07523">
    <property type="entry name" value="Big_3"/>
    <property type="match status" value="1"/>
</dbReference>
<keyword evidence="6" id="KW-0472">Membrane</keyword>
<dbReference type="AlphaFoldDB" id="A0A0R1WBF8"/>
<feature type="region of interest" description="Disordered" evidence="5">
    <location>
        <begin position="903"/>
        <end position="1071"/>
    </location>
</feature>
<evidence type="ECO:0000313" key="9">
    <source>
        <dbReference type="EMBL" id="KRM15278.1"/>
    </source>
</evidence>
<feature type="compositionally biased region" description="Low complexity" evidence="5">
    <location>
        <begin position="1094"/>
        <end position="1111"/>
    </location>
</feature>